<comment type="similarity">
    <text evidence="1">Belongs to the glycosyl hydrolase 13 family.</text>
</comment>
<gene>
    <name evidence="5" type="ORF">SAMN05216289_104104</name>
</gene>
<dbReference type="InterPro" id="IPR004193">
    <property type="entry name" value="Glyco_hydro_13_N"/>
</dbReference>
<dbReference type="CDD" id="cd02860">
    <property type="entry name" value="E_set_Pullulanase"/>
    <property type="match status" value="1"/>
</dbReference>
<dbReference type="Gene3D" id="2.60.40.10">
    <property type="entry name" value="Immunoglobulins"/>
    <property type="match status" value="1"/>
</dbReference>
<dbReference type="Pfam" id="PF02922">
    <property type="entry name" value="CBM_48"/>
    <property type="match status" value="1"/>
</dbReference>
<dbReference type="CDD" id="cd11341">
    <property type="entry name" value="AmyAc_Pullulanase_LD-like"/>
    <property type="match status" value="1"/>
</dbReference>
<dbReference type="SUPFAM" id="SSF81296">
    <property type="entry name" value="E set domains"/>
    <property type="match status" value="2"/>
</dbReference>
<dbReference type="InterPro" id="IPR014756">
    <property type="entry name" value="Ig_E-set"/>
</dbReference>
<dbReference type="Pfam" id="PF17967">
    <property type="entry name" value="Pullulanase_N2"/>
    <property type="match status" value="1"/>
</dbReference>
<name>A0A1I4W9J5_9GAMM</name>
<dbReference type="InterPro" id="IPR013780">
    <property type="entry name" value="Glyco_hydro_b"/>
</dbReference>
<dbReference type="InterPro" id="IPR013783">
    <property type="entry name" value="Ig-like_fold"/>
</dbReference>
<keyword evidence="6" id="KW-1185">Reference proteome</keyword>
<dbReference type="InterPro" id="IPR006047">
    <property type="entry name" value="GH13_cat_dom"/>
</dbReference>
<dbReference type="InterPro" id="IPR017853">
    <property type="entry name" value="GH"/>
</dbReference>
<feature type="signal peptide" evidence="3">
    <location>
        <begin position="1"/>
        <end position="27"/>
    </location>
</feature>
<dbReference type="PANTHER" id="PTHR43002">
    <property type="entry name" value="GLYCOGEN DEBRANCHING ENZYME"/>
    <property type="match status" value="1"/>
</dbReference>
<evidence type="ECO:0000259" key="4">
    <source>
        <dbReference type="SMART" id="SM00642"/>
    </source>
</evidence>
<evidence type="ECO:0000256" key="1">
    <source>
        <dbReference type="ARBA" id="ARBA00008061"/>
    </source>
</evidence>
<feature type="chain" id="PRO_5011779406" evidence="3">
    <location>
        <begin position="28"/>
        <end position="913"/>
    </location>
</feature>
<keyword evidence="2" id="KW-0326">Glycosidase</keyword>
<dbReference type="Gene3D" id="2.60.40.1180">
    <property type="entry name" value="Golgi alpha-mannosidase II"/>
    <property type="match status" value="1"/>
</dbReference>
<keyword evidence="3" id="KW-0732">Signal</keyword>
<dbReference type="InterPro" id="IPR024561">
    <property type="entry name" value="Pullul_strch_C"/>
</dbReference>
<dbReference type="GO" id="GO:0004553">
    <property type="term" value="F:hydrolase activity, hydrolyzing O-glycosyl compounds"/>
    <property type="evidence" value="ECO:0007669"/>
    <property type="project" value="InterPro"/>
</dbReference>
<sequence>MPERGRWWLLVAGLMVAAAGVAAPPSAADCRSAGFATVLEPVHAGSPVDARAVWLDAGRLRWPGKPAHSRYRLFVSDRGRIETTIGERVRGAGRTLRLELATGPLAADLATHFNYLGAGVELGLREHDRSRLRDYLRAQLVLAEVDAGERVLDATHLQPAAALDTLYAEAAEQQRLGVEITPAQTRIAVWAPTARRLALCLHAAESPAATQVLPMRRDRKSGVWSIGLHGDRANQTYTLLVDGYVRGHGLVRNRVTDPYSLSLDADSKHSWIGSLDAADTMPDEWKADRSPAPIAAATDMRIYELHLRDFSVNDASVPAAHRGKYLAFTDAASDGMRHLRALAVAGMTDLHLLPVFDIATIPETGCPTPWPNGPPAGEQQQAMIAATRERDCYNWGYEPLHYTAPEGSYASDAADPRVRIREFRRMVMAVHGIGLRVGMDVVYNHTSAAGQDGKSVLDRIVPDYYHRLDANGAIERSTCCANTATEQRMMARLMRDSVATWARAYHIDSFRFDLMGHQPRAAMEAVQVAADSARGQHVVLLGEGWNFGEVADGARFVQASQRSLNGSGIATFSDRARDAVRGGGCCDSGLDLLANQGYVNGLHYAPNTQAQGRATRADLLRAADLVRVGLAGTLRDFSMQVATGQVETLDHIDYAGQPAGYASEPGEVVNYVENHDNPTLFDINVLKLPPSTSAEERARVQILAAAIPMFSQGIAYFPAGIEGLRSKSLDRNSYDSGDWFNRIDWRFRDNGFGSGLPPAADNGKDWPLLRPLLADPALKPSSEVIQWTRDAFFDLLRLRASSSLFRLRSAEEVRKRLHFLNTGPDQIATLVVAHLDGDGLAGTRFRELMVFVNVDLHAADFRAQGERDRPWQLHPAQAGSEAADARVRDEARFDAGSGRFHVPARSAVVFVIE</sequence>
<dbReference type="InterPro" id="IPR040671">
    <property type="entry name" value="Pullulanase_N2"/>
</dbReference>
<dbReference type="Proteomes" id="UP000198575">
    <property type="component" value="Unassembled WGS sequence"/>
</dbReference>
<dbReference type="RefSeq" id="WP_092405386.1">
    <property type="nucleotide sequence ID" value="NZ_FOVF01000004.1"/>
</dbReference>
<dbReference type="STRING" id="578942.SAMN05216289_104104"/>
<dbReference type="Gene3D" id="3.20.20.80">
    <property type="entry name" value="Glycosidases"/>
    <property type="match status" value="1"/>
</dbReference>
<feature type="domain" description="Glycosyl hydrolase family 13 catalytic" evidence="4">
    <location>
        <begin position="391"/>
        <end position="746"/>
    </location>
</feature>
<dbReference type="OrthoDB" id="3236218at2"/>
<dbReference type="GO" id="GO:0005975">
    <property type="term" value="P:carbohydrate metabolic process"/>
    <property type="evidence" value="ECO:0007669"/>
    <property type="project" value="InterPro"/>
</dbReference>
<dbReference type="SUPFAM" id="SSF51445">
    <property type="entry name" value="(Trans)glycosidases"/>
    <property type="match status" value="1"/>
</dbReference>
<evidence type="ECO:0000256" key="2">
    <source>
        <dbReference type="ARBA" id="ARBA00023295"/>
    </source>
</evidence>
<proteinExistence type="inferred from homology"/>
<evidence type="ECO:0000313" key="6">
    <source>
        <dbReference type="Proteomes" id="UP000198575"/>
    </source>
</evidence>
<dbReference type="SUPFAM" id="SSF51011">
    <property type="entry name" value="Glycosyl hydrolase domain"/>
    <property type="match status" value="1"/>
</dbReference>
<organism evidence="5 6">
    <name type="scientific">Dokdonella immobilis</name>
    <dbReference type="NCBI Taxonomy" id="578942"/>
    <lineage>
        <taxon>Bacteria</taxon>
        <taxon>Pseudomonadati</taxon>
        <taxon>Pseudomonadota</taxon>
        <taxon>Gammaproteobacteria</taxon>
        <taxon>Lysobacterales</taxon>
        <taxon>Rhodanobacteraceae</taxon>
        <taxon>Dokdonella</taxon>
    </lineage>
</organism>
<dbReference type="EMBL" id="FOVF01000004">
    <property type="protein sequence ID" value="SFN10135.1"/>
    <property type="molecule type" value="Genomic_DNA"/>
</dbReference>
<reference evidence="5 6" key="1">
    <citation type="submission" date="2016-10" db="EMBL/GenBank/DDBJ databases">
        <authorList>
            <person name="de Groot N.N."/>
        </authorList>
    </citation>
    <scope>NUCLEOTIDE SEQUENCE [LARGE SCALE GENOMIC DNA]</scope>
    <source>
        <strain evidence="5 6">CGMCC 1.7659</strain>
    </source>
</reference>
<evidence type="ECO:0000256" key="3">
    <source>
        <dbReference type="SAM" id="SignalP"/>
    </source>
</evidence>
<keyword evidence="2" id="KW-0378">Hydrolase</keyword>
<dbReference type="Gene3D" id="2.60.40.1130">
    <property type="entry name" value="Rab geranylgeranyltransferase alpha-subunit, insert domain"/>
    <property type="match status" value="1"/>
</dbReference>
<dbReference type="SMART" id="SM00642">
    <property type="entry name" value="Aamy"/>
    <property type="match status" value="1"/>
</dbReference>
<evidence type="ECO:0000313" key="5">
    <source>
        <dbReference type="EMBL" id="SFN10135.1"/>
    </source>
</evidence>
<dbReference type="Pfam" id="PF11852">
    <property type="entry name" value="Pullul_strch_C"/>
    <property type="match status" value="1"/>
</dbReference>
<protein>
    <submittedName>
        <fullName evidence="5">Alpha-1,6-glucosidases, pullulanase-type</fullName>
    </submittedName>
</protein>
<dbReference type="AlphaFoldDB" id="A0A1I4W9J5"/>
<accession>A0A1I4W9J5</accession>